<evidence type="ECO:0000313" key="5">
    <source>
        <dbReference type="Proteomes" id="UP000230069"/>
    </source>
</evidence>
<name>A0A2G5D8H7_AQUCA</name>
<keyword evidence="2" id="KW-0808">Transferase</keyword>
<dbReference type="NCBIfam" id="TIGR00536">
    <property type="entry name" value="hemK_fam"/>
    <property type="match status" value="1"/>
</dbReference>
<dbReference type="Proteomes" id="UP000230069">
    <property type="component" value="Unassembled WGS sequence"/>
</dbReference>
<dbReference type="GO" id="GO:0032259">
    <property type="term" value="P:methylation"/>
    <property type="evidence" value="ECO:0007669"/>
    <property type="project" value="UniProtKB-KW"/>
</dbReference>
<dbReference type="FunCoup" id="A0A2G5D8H7">
    <property type="interactions" value="966"/>
</dbReference>
<dbReference type="GO" id="GO:0003676">
    <property type="term" value="F:nucleic acid binding"/>
    <property type="evidence" value="ECO:0007669"/>
    <property type="project" value="InterPro"/>
</dbReference>
<dbReference type="GO" id="GO:0008276">
    <property type="term" value="F:protein methyltransferase activity"/>
    <property type="evidence" value="ECO:0007669"/>
    <property type="project" value="InterPro"/>
</dbReference>
<dbReference type="SUPFAM" id="SSF53335">
    <property type="entry name" value="S-adenosyl-L-methionine-dependent methyltransferases"/>
    <property type="match status" value="1"/>
</dbReference>
<reference evidence="4 5" key="1">
    <citation type="submission" date="2017-09" db="EMBL/GenBank/DDBJ databases">
        <title>WGS assembly of Aquilegia coerulea Goldsmith.</title>
        <authorList>
            <person name="Hodges S."/>
            <person name="Kramer E."/>
            <person name="Nordborg M."/>
            <person name="Tomkins J."/>
            <person name="Borevitz J."/>
            <person name="Derieg N."/>
            <person name="Yan J."/>
            <person name="Mihaltcheva S."/>
            <person name="Hayes R.D."/>
            <person name="Rokhsar D."/>
        </authorList>
    </citation>
    <scope>NUCLEOTIDE SEQUENCE [LARGE SCALE GENOMIC DNA]</scope>
    <source>
        <strain evidence="5">cv. Goldsmith</strain>
    </source>
</reference>
<evidence type="ECO:0000256" key="1">
    <source>
        <dbReference type="ARBA" id="ARBA00022603"/>
    </source>
</evidence>
<evidence type="ECO:0000313" key="4">
    <source>
        <dbReference type="EMBL" id="PIA39810.1"/>
    </source>
</evidence>
<keyword evidence="1" id="KW-0489">Methyltransferase</keyword>
<dbReference type="CDD" id="cd02440">
    <property type="entry name" value="AdoMet_MTases"/>
    <property type="match status" value="1"/>
</dbReference>
<organism evidence="4 5">
    <name type="scientific">Aquilegia coerulea</name>
    <name type="common">Rocky mountain columbine</name>
    <dbReference type="NCBI Taxonomy" id="218851"/>
    <lineage>
        <taxon>Eukaryota</taxon>
        <taxon>Viridiplantae</taxon>
        <taxon>Streptophyta</taxon>
        <taxon>Embryophyta</taxon>
        <taxon>Tracheophyta</taxon>
        <taxon>Spermatophyta</taxon>
        <taxon>Magnoliopsida</taxon>
        <taxon>Ranunculales</taxon>
        <taxon>Ranunculaceae</taxon>
        <taxon>Thalictroideae</taxon>
        <taxon>Aquilegia</taxon>
    </lineage>
</organism>
<sequence length="378" mass="42409">MILNFFPCLIRYSIFTPLPLFFKHQNLLPLSCSINFIKPISSSSSISAKTIQVPLFLKPPIYSTTILELKKFQNWAKSLSLSIGLKFLNLDNGPESNLLCRELNWLLEDVVEGEEDNPTGFLTLGCSENERLVRMRVEMEELYDLWKQRIEERRPFQYIVGCEHWRDLVLSVQEGVLIPRPETELIVDMVEELILKDKEMKQQGVWVDLGTGSGALAIGIGRLLGNEGRVIATDLSPIAASVAAFNVQRYNLQDVVEIRMGSWFEPLDEFKGKIVGLVSNPPYIPSGDIAGLQAEVVRHEPKLALDGGADGLDDLLNICKGAASFLKPGGFFIFETNGAKQSKYLVNFLNIQMEGSFQYVNSVSDFAGIHRFVTGFRK</sequence>
<keyword evidence="3" id="KW-0949">S-adenosyl-L-methionine</keyword>
<keyword evidence="5" id="KW-1185">Reference proteome</keyword>
<evidence type="ECO:0000256" key="3">
    <source>
        <dbReference type="ARBA" id="ARBA00022691"/>
    </source>
</evidence>
<dbReference type="InParanoid" id="A0A2G5D8H7"/>
<dbReference type="STRING" id="218851.A0A2G5D8H7"/>
<dbReference type="AlphaFoldDB" id="A0A2G5D8H7"/>
<dbReference type="InterPro" id="IPR004556">
    <property type="entry name" value="HemK-like"/>
</dbReference>
<dbReference type="PROSITE" id="PS00092">
    <property type="entry name" value="N6_MTASE"/>
    <property type="match status" value="1"/>
</dbReference>
<dbReference type="InterPro" id="IPR029063">
    <property type="entry name" value="SAM-dependent_MTases_sf"/>
</dbReference>
<dbReference type="InterPro" id="IPR002052">
    <property type="entry name" value="DNA_methylase_N6_adenine_CS"/>
</dbReference>
<dbReference type="Gene3D" id="3.40.50.150">
    <property type="entry name" value="Vaccinia Virus protein VP39"/>
    <property type="match status" value="1"/>
</dbReference>
<proteinExistence type="predicted"/>
<dbReference type="OrthoDB" id="269872at2759"/>
<protein>
    <submittedName>
        <fullName evidence="4">Uncharacterized protein</fullName>
    </submittedName>
</protein>
<dbReference type="Pfam" id="PF06325">
    <property type="entry name" value="PrmA"/>
    <property type="match status" value="1"/>
</dbReference>
<gene>
    <name evidence="4" type="ORF">AQUCO_02600340v1</name>
</gene>
<dbReference type="PANTHER" id="PTHR47441">
    <property type="match status" value="1"/>
</dbReference>
<dbReference type="PANTHER" id="PTHR47441:SF3">
    <property type="entry name" value="RELEASE FACTOR GLUTAMINE METHYLTRANSFERASE"/>
    <property type="match status" value="1"/>
</dbReference>
<evidence type="ECO:0000256" key="2">
    <source>
        <dbReference type="ARBA" id="ARBA00022679"/>
    </source>
</evidence>
<dbReference type="EMBL" id="KZ305043">
    <property type="protein sequence ID" value="PIA39810.1"/>
    <property type="molecule type" value="Genomic_DNA"/>
</dbReference>
<accession>A0A2G5D8H7</accession>
<dbReference type="InterPro" id="IPR052663">
    <property type="entry name" value="RF_glutamine_MTase_cyano"/>
</dbReference>